<proteinExistence type="predicted"/>
<protein>
    <submittedName>
        <fullName evidence="6">TetR family transcriptional regulator</fullName>
    </submittedName>
</protein>
<evidence type="ECO:0000256" key="1">
    <source>
        <dbReference type="ARBA" id="ARBA00023015"/>
    </source>
</evidence>
<comment type="caution">
    <text evidence="6">The sequence shown here is derived from an EMBL/GenBank/DDBJ whole genome shotgun (WGS) entry which is preliminary data.</text>
</comment>
<reference evidence="6 7" key="1">
    <citation type="journal article" date="2019" name="Int. J. Syst. Evol. Microbiol.">
        <title>The Global Catalogue of Microorganisms (GCM) 10K type strain sequencing project: providing services to taxonomists for standard genome sequencing and annotation.</title>
        <authorList>
            <consortium name="The Broad Institute Genomics Platform"/>
            <consortium name="The Broad Institute Genome Sequencing Center for Infectious Disease"/>
            <person name="Wu L."/>
            <person name="Ma J."/>
        </authorList>
    </citation>
    <scope>NUCLEOTIDE SEQUENCE [LARGE SCALE GENOMIC DNA]</scope>
    <source>
        <strain evidence="6 7">JCM 13250</strain>
    </source>
</reference>
<dbReference type="PROSITE" id="PS50977">
    <property type="entry name" value="HTH_TETR_2"/>
    <property type="match status" value="1"/>
</dbReference>
<dbReference type="InterPro" id="IPR041347">
    <property type="entry name" value="MftR_C"/>
</dbReference>
<evidence type="ECO:0000256" key="4">
    <source>
        <dbReference type="PROSITE-ProRule" id="PRU00335"/>
    </source>
</evidence>
<organism evidence="6 7">
    <name type="scientific">Luedemannella flava</name>
    <dbReference type="NCBI Taxonomy" id="349316"/>
    <lineage>
        <taxon>Bacteria</taxon>
        <taxon>Bacillati</taxon>
        <taxon>Actinomycetota</taxon>
        <taxon>Actinomycetes</taxon>
        <taxon>Micromonosporales</taxon>
        <taxon>Micromonosporaceae</taxon>
        <taxon>Luedemannella</taxon>
    </lineage>
</organism>
<keyword evidence="2 4" id="KW-0238">DNA-binding</keyword>
<dbReference type="EMBL" id="BAAALT010000014">
    <property type="protein sequence ID" value="GAA1788343.1"/>
    <property type="molecule type" value="Genomic_DNA"/>
</dbReference>
<gene>
    <name evidence="6" type="ORF">GCM10009682_08110</name>
</gene>
<dbReference type="Gene3D" id="1.10.357.10">
    <property type="entry name" value="Tetracycline Repressor, domain 2"/>
    <property type="match status" value="1"/>
</dbReference>
<dbReference type="PANTHER" id="PTHR30055:SF234">
    <property type="entry name" value="HTH-TYPE TRANSCRIPTIONAL REGULATOR BETI"/>
    <property type="match status" value="1"/>
</dbReference>
<evidence type="ECO:0000256" key="2">
    <source>
        <dbReference type="ARBA" id="ARBA00023125"/>
    </source>
</evidence>
<dbReference type="RefSeq" id="WP_344126347.1">
    <property type="nucleotide sequence ID" value="NZ_BAAALT010000014.1"/>
</dbReference>
<sequence length="192" mass="21189">MTSSPGLRERKKQKTRWSIQDHALRLFAEQGYDATTVDQIAAAAEVSPSTFFRYFKTKEDVVILDEYDDVIAERFLSAPVELTTIGALRHVIRDVFGNLDPTAKAALNERSMLVLSVPALRARALENLLTTMGMMRDLFQTRDGRPGDDFAAHVLAGAVAGAVLAVSERWLADPAGPEFGDLLDRALAELER</sequence>
<dbReference type="Pfam" id="PF17754">
    <property type="entry name" value="TetR_C_14"/>
    <property type="match status" value="1"/>
</dbReference>
<feature type="domain" description="HTH tetR-type" evidence="5">
    <location>
        <begin position="13"/>
        <end position="73"/>
    </location>
</feature>
<dbReference type="InterPro" id="IPR001647">
    <property type="entry name" value="HTH_TetR"/>
</dbReference>
<feature type="DNA-binding region" description="H-T-H motif" evidence="4">
    <location>
        <begin position="36"/>
        <end position="55"/>
    </location>
</feature>
<dbReference type="PANTHER" id="PTHR30055">
    <property type="entry name" value="HTH-TYPE TRANSCRIPTIONAL REGULATOR RUTR"/>
    <property type="match status" value="1"/>
</dbReference>
<keyword evidence="7" id="KW-1185">Reference proteome</keyword>
<name>A0ABN2LH90_9ACTN</name>
<evidence type="ECO:0000259" key="5">
    <source>
        <dbReference type="PROSITE" id="PS50977"/>
    </source>
</evidence>
<dbReference type="PRINTS" id="PR00455">
    <property type="entry name" value="HTHTETR"/>
</dbReference>
<dbReference type="Gene3D" id="1.10.10.60">
    <property type="entry name" value="Homeodomain-like"/>
    <property type="match status" value="1"/>
</dbReference>
<dbReference type="Pfam" id="PF00440">
    <property type="entry name" value="TetR_N"/>
    <property type="match status" value="1"/>
</dbReference>
<dbReference type="InterPro" id="IPR009057">
    <property type="entry name" value="Homeodomain-like_sf"/>
</dbReference>
<evidence type="ECO:0000313" key="7">
    <source>
        <dbReference type="Proteomes" id="UP001500218"/>
    </source>
</evidence>
<keyword evidence="1" id="KW-0805">Transcription regulation</keyword>
<accession>A0ABN2LH90</accession>
<dbReference type="Proteomes" id="UP001500218">
    <property type="component" value="Unassembled WGS sequence"/>
</dbReference>
<dbReference type="InterPro" id="IPR050109">
    <property type="entry name" value="HTH-type_TetR-like_transc_reg"/>
</dbReference>
<dbReference type="SUPFAM" id="SSF46689">
    <property type="entry name" value="Homeodomain-like"/>
    <property type="match status" value="1"/>
</dbReference>
<evidence type="ECO:0000313" key="6">
    <source>
        <dbReference type="EMBL" id="GAA1788343.1"/>
    </source>
</evidence>
<keyword evidence="3" id="KW-0804">Transcription</keyword>
<evidence type="ECO:0000256" key="3">
    <source>
        <dbReference type="ARBA" id="ARBA00023163"/>
    </source>
</evidence>